<dbReference type="HAMAP" id="MF_00104">
    <property type="entry name" value="RNase_III"/>
    <property type="match status" value="1"/>
</dbReference>
<keyword evidence="11 15" id="KW-0255">Endonuclease</keyword>
<feature type="domain" description="RNase III" evidence="17">
    <location>
        <begin position="1"/>
        <end position="129"/>
    </location>
</feature>
<dbReference type="PROSITE" id="PS50142">
    <property type="entry name" value="RNASE_3_2"/>
    <property type="match status" value="1"/>
</dbReference>
<evidence type="ECO:0000256" key="7">
    <source>
        <dbReference type="ARBA" id="ARBA00022664"/>
    </source>
</evidence>
<dbReference type="InterPro" id="IPR014720">
    <property type="entry name" value="dsRBD_dom"/>
</dbReference>
<evidence type="ECO:0000256" key="10">
    <source>
        <dbReference type="ARBA" id="ARBA00022723"/>
    </source>
</evidence>
<dbReference type="GO" id="GO:0046872">
    <property type="term" value="F:metal ion binding"/>
    <property type="evidence" value="ECO:0007669"/>
    <property type="project" value="UniProtKB-KW"/>
</dbReference>
<keyword evidence="8 15" id="KW-0819">tRNA processing</keyword>
<dbReference type="GO" id="GO:0042802">
    <property type="term" value="F:identical protein binding"/>
    <property type="evidence" value="ECO:0007669"/>
    <property type="project" value="UniProtKB-ARBA"/>
</dbReference>
<comment type="subcellular location">
    <subcellularLocation>
        <location evidence="2 15">Cytoplasm</location>
    </subcellularLocation>
</comment>
<comment type="similarity">
    <text evidence="3">Belongs to the ribonuclease III family.</text>
</comment>
<keyword evidence="14 15" id="KW-0694">RNA-binding</keyword>
<proteinExistence type="inferred from homology"/>
<dbReference type="PROSITE" id="PS00517">
    <property type="entry name" value="RNASE_3_1"/>
    <property type="match status" value="1"/>
</dbReference>
<name>A0A1F7Z0M2_9BACT</name>
<dbReference type="GO" id="GO:0019843">
    <property type="term" value="F:rRNA binding"/>
    <property type="evidence" value="ECO:0007669"/>
    <property type="project" value="UniProtKB-KW"/>
</dbReference>
<dbReference type="InterPro" id="IPR036389">
    <property type="entry name" value="RNase_III_sf"/>
</dbReference>
<sequence length="226" mass="24781">MNNIKGIRESFKDIKLYELALTHRSWVNENPSPTAGHNERLEFLGDAVLEYVVSAFLYKEFPDKEEGFLTALRANIVNTKNLASLATKLSLGEHLNLSKGEEQGGGRSNESLLADTLEAVIGALFIDSGIATAEKFIQENLLSDISEKLREPLKDAKSRLQEIVQAKGLPAPRYLVVTETGPDHNKNFEVEVHFNGEAVARGTGKSKSRAEQSAAEAALANFEANQ</sequence>
<dbReference type="FunFam" id="1.10.1520.10:FF:000001">
    <property type="entry name" value="Ribonuclease 3"/>
    <property type="match status" value="1"/>
</dbReference>
<dbReference type="GO" id="GO:0003725">
    <property type="term" value="F:double-stranded RNA binding"/>
    <property type="evidence" value="ECO:0007669"/>
    <property type="project" value="TreeGrafter"/>
</dbReference>
<evidence type="ECO:0000256" key="5">
    <source>
        <dbReference type="ARBA" id="ARBA00022490"/>
    </source>
</evidence>
<comment type="subunit">
    <text evidence="4 15">Homodimer.</text>
</comment>
<comment type="catalytic activity">
    <reaction evidence="1 15">
        <text>Endonucleolytic cleavage to 5'-phosphomonoester.</text>
        <dbReference type="EC" id="3.1.26.3"/>
    </reaction>
</comment>
<accession>A0A1F7Z0M2</accession>
<dbReference type="PANTHER" id="PTHR11207">
    <property type="entry name" value="RIBONUCLEASE III"/>
    <property type="match status" value="1"/>
</dbReference>
<evidence type="ECO:0000256" key="8">
    <source>
        <dbReference type="ARBA" id="ARBA00022694"/>
    </source>
</evidence>
<feature type="binding site" evidence="15">
    <location>
        <position position="42"/>
    </location>
    <ligand>
        <name>Mg(2+)</name>
        <dbReference type="ChEBI" id="CHEBI:18420"/>
    </ligand>
</feature>
<feature type="domain" description="DRBM" evidence="16">
    <location>
        <begin position="155"/>
        <end position="224"/>
    </location>
</feature>
<organism evidence="18 19">
    <name type="scientific">Candidatus Woesebacteria bacterium RIFCSPHIGHO2_01_FULL_44_21</name>
    <dbReference type="NCBI Taxonomy" id="1802503"/>
    <lineage>
        <taxon>Bacteria</taxon>
        <taxon>Candidatus Woeseibacteriota</taxon>
    </lineage>
</organism>
<dbReference type="FunFam" id="3.30.160.20:FF:000003">
    <property type="entry name" value="Ribonuclease 3"/>
    <property type="match status" value="1"/>
</dbReference>
<dbReference type="SMART" id="SM00535">
    <property type="entry name" value="RIBOc"/>
    <property type="match status" value="1"/>
</dbReference>
<feature type="binding site" evidence="15">
    <location>
        <position position="118"/>
    </location>
    <ligand>
        <name>Mg(2+)</name>
        <dbReference type="ChEBI" id="CHEBI:18420"/>
    </ligand>
</feature>
<reference evidence="18 19" key="1">
    <citation type="journal article" date="2016" name="Nat. Commun.">
        <title>Thousands of microbial genomes shed light on interconnected biogeochemical processes in an aquifer system.</title>
        <authorList>
            <person name="Anantharaman K."/>
            <person name="Brown C.T."/>
            <person name="Hug L.A."/>
            <person name="Sharon I."/>
            <person name="Castelle C.J."/>
            <person name="Probst A.J."/>
            <person name="Thomas B.C."/>
            <person name="Singh A."/>
            <person name="Wilkins M.J."/>
            <person name="Karaoz U."/>
            <person name="Brodie E.L."/>
            <person name="Williams K.H."/>
            <person name="Hubbard S.S."/>
            <person name="Banfield J.F."/>
        </authorList>
    </citation>
    <scope>NUCLEOTIDE SEQUENCE [LARGE SCALE GENOMIC DNA]</scope>
</reference>
<keyword evidence="6 15" id="KW-0698">rRNA processing</keyword>
<dbReference type="PANTHER" id="PTHR11207:SF0">
    <property type="entry name" value="RIBONUCLEASE 3"/>
    <property type="match status" value="1"/>
</dbReference>
<dbReference type="Proteomes" id="UP000178870">
    <property type="component" value="Unassembled WGS sequence"/>
</dbReference>
<gene>
    <name evidence="15" type="primary">rnc</name>
    <name evidence="18" type="ORF">A2803_03085</name>
</gene>
<keyword evidence="10 15" id="KW-0479">Metal-binding</keyword>
<dbReference type="GO" id="GO:0008033">
    <property type="term" value="P:tRNA processing"/>
    <property type="evidence" value="ECO:0007669"/>
    <property type="project" value="UniProtKB-KW"/>
</dbReference>
<dbReference type="SUPFAM" id="SSF69065">
    <property type="entry name" value="RNase III domain-like"/>
    <property type="match status" value="1"/>
</dbReference>
<comment type="caution">
    <text evidence="18">The sequence shown here is derived from an EMBL/GenBank/DDBJ whole genome shotgun (WGS) entry which is preliminary data.</text>
</comment>
<keyword evidence="12 15" id="KW-0378">Hydrolase</keyword>
<evidence type="ECO:0000256" key="4">
    <source>
        <dbReference type="ARBA" id="ARBA00011738"/>
    </source>
</evidence>
<dbReference type="EMBL" id="MGGP01000009">
    <property type="protein sequence ID" value="OGM33077.1"/>
    <property type="molecule type" value="Genomic_DNA"/>
</dbReference>
<evidence type="ECO:0000256" key="15">
    <source>
        <dbReference type="HAMAP-Rule" id="MF_00104"/>
    </source>
</evidence>
<dbReference type="Gene3D" id="3.30.160.20">
    <property type="match status" value="1"/>
</dbReference>
<dbReference type="PROSITE" id="PS50137">
    <property type="entry name" value="DS_RBD"/>
    <property type="match status" value="1"/>
</dbReference>
<evidence type="ECO:0000256" key="13">
    <source>
        <dbReference type="ARBA" id="ARBA00022842"/>
    </source>
</evidence>
<keyword evidence="13 15" id="KW-0460">Magnesium</keyword>
<feature type="active site" evidence="15">
    <location>
        <position position="118"/>
    </location>
</feature>
<dbReference type="Pfam" id="PF14622">
    <property type="entry name" value="Ribonucleas_3_3"/>
    <property type="match status" value="1"/>
</dbReference>
<dbReference type="EC" id="3.1.26.3" evidence="15"/>
<dbReference type="NCBIfam" id="TIGR02191">
    <property type="entry name" value="RNaseIII"/>
    <property type="match status" value="1"/>
</dbReference>
<feature type="binding site" evidence="15">
    <location>
        <position position="115"/>
    </location>
    <ligand>
        <name>Mg(2+)</name>
        <dbReference type="ChEBI" id="CHEBI:18420"/>
    </ligand>
</feature>
<evidence type="ECO:0000256" key="2">
    <source>
        <dbReference type="ARBA" id="ARBA00004496"/>
    </source>
</evidence>
<evidence type="ECO:0000313" key="19">
    <source>
        <dbReference type="Proteomes" id="UP000178870"/>
    </source>
</evidence>
<dbReference type="AlphaFoldDB" id="A0A1F7Z0M2"/>
<evidence type="ECO:0000256" key="11">
    <source>
        <dbReference type="ARBA" id="ARBA00022759"/>
    </source>
</evidence>
<evidence type="ECO:0000256" key="14">
    <source>
        <dbReference type="ARBA" id="ARBA00022884"/>
    </source>
</evidence>
<keyword evidence="5 15" id="KW-0963">Cytoplasm</keyword>
<dbReference type="GO" id="GO:0010468">
    <property type="term" value="P:regulation of gene expression"/>
    <property type="evidence" value="ECO:0007669"/>
    <property type="project" value="TreeGrafter"/>
</dbReference>
<evidence type="ECO:0000256" key="6">
    <source>
        <dbReference type="ARBA" id="ARBA00022552"/>
    </source>
</evidence>
<dbReference type="InterPro" id="IPR011907">
    <property type="entry name" value="RNase_III"/>
</dbReference>
<dbReference type="GO" id="GO:0005737">
    <property type="term" value="C:cytoplasm"/>
    <property type="evidence" value="ECO:0007669"/>
    <property type="project" value="UniProtKB-SubCell"/>
</dbReference>
<keyword evidence="9 15" id="KW-0540">Nuclease</keyword>
<dbReference type="SMART" id="SM00358">
    <property type="entry name" value="DSRM"/>
    <property type="match status" value="1"/>
</dbReference>
<dbReference type="GO" id="GO:0006364">
    <property type="term" value="P:rRNA processing"/>
    <property type="evidence" value="ECO:0007669"/>
    <property type="project" value="UniProtKB-UniRule"/>
</dbReference>
<evidence type="ECO:0000259" key="16">
    <source>
        <dbReference type="PROSITE" id="PS50137"/>
    </source>
</evidence>
<dbReference type="SUPFAM" id="SSF54768">
    <property type="entry name" value="dsRNA-binding domain-like"/>
    <property type="match status" value="1"/>
</dbReference>
<comment type="function">
    <text evidence="15">Digests double-stranded RNA. Involved in the processing of primary rRNA transcript to yield the immediate precursors to the large and small rRNAs (23S and 16S). Processes some mRNAs, and tRNAs when they are encoded in the rRNA operon. Processes pre-crRNA and tracrRNA of type II CRISPR loci if present in the organism.</text>
</comment>
<keyword evidence="7 15" id="KW-0507">mRNA processing</keyword>
<dbReference type="Gene3D" id="1.10.1520.10">
    <property type="entry name" value="Ribonuclease III domain"/>
    <property type="match status" value="1"/>
</dbReference>
<dbReference type="CDD" id="cd10845">
    <property type="entry name" value="DSRM_RNAse_III_family"/>
    <property type="match status" value="1"/>
</dbReference>
<dbReference type="GO" id="GO:0006397">
    <property type="term" value="P:mRNA processing"/>
    <property type="evidence" value="ECO:0007669"/>
    <property type="project" value="UniProtKB-UniRule"/>
</dbReference>
<evidence type="ECO:0000256" key="3">
    <source>
        <dbReference type="ARBA" id="ARBA00010183"/>
    </source>
</evidence>
<comment type="cofactor">
    <cofactor evidence="15">
        <name>Mg(2+)</name>
        <dbReference type="ChEBI" id="CHEBI:18420"/>
    </cofactor>
</comment>
<evidence type="ECO:0000313" key="18">
    <source>
        <dbReference type="EMBL" id="OGM33077.1"/>
    </source>
</evidence>
<evidence type="ECO:0000256" key="1">
    <source>
        <dbReference type="ARBA" id="ARBA00000109"/>
    </source>
</evidence>
<evidence type="ECO:0000256" key="9">
    <source>
        <dbReference type="ARBA" id="ARBA00022722"/>
    </source>
</evidence>
<dbReference type="GO" id="GO:0004525">
    <property type="term" value="F:ribonuclease III activity"/>
    <property type="evidence" value="ECO:0007669"/>
    <property type="project" value="UniProtKB-UniRule"/>
</dbReference>
<evidence type="ECO:0000259" key="17">
    <source>
        <dbReference type="PROSITE" id="PS50142"/>
    </source>
</evidence>
<dbReference type="CDD" id="cd00593">
    <property type="entry name" value="RIBOc"/>
    <property type="match status" value="1"/>
</dbReference>
<feature type="active site" evidence="15">
    <location>
        <position position="46"/>
    </location>
</feature>
<evidence type="ECO:0000256" key="12">
    <source>
        <dbReference type="ARBA" id="ARBA00022801"/>
    </source>
</evidence>
<protein>
    <recommendedName>
        <fullName evidence="15">Ribonuclease 3</fullName>
        <ecNumber evidence="15">3.1.26.3</ecNumber>
    </recommendedName>
    <alternativeName>
        <fullName evidence="15">Ribonuclease III</fullName>
        <shortName evidence="15">RNase III</shortName>
    </alternativeName>
</protein>
<keyword evidence="15" id="KW-0699">rRNA-binding</keyword>
<dbReference type="Pfam" id="PF00035">
    <property type="entry name" value="dsrm"/>
    <property type="match status" value="1"/>
</dbReference>
<dbReference type="InterPro" id="IPR000999">
    <property type="entry name" value="RNase_III_dom"/>
</dbReference>